<gene>
    <name evidence="1" type="ORF">HZZ13_14835</name>
</gene>
<name>A0ABS0PPK1_9BRAD</name>
<proteinExistence type="predicted"/>
<keyword evidence="2" id="KW-1185">Reference proteome</keyword>
<evidence type="ECO:0000313" key="1">
    <source>
        <dbReference type="EMBL" id="MBH5399040.1"/>
    </source>
</evidence>
<organism evidence="1 2">
    <name type="scientific">Bradyrhizobium agreste</name>
    <dbReference type="NCBI Taxonomy" id="2751811"/>
    <lineage>
        <taxon>Bacteria</taxon>
        <taxon>Pseudomonadati</taxon>
        <taxon>Pseudomonadota</taxon>
        <taxon>Alphaproteobacteria</taxon>
        <taxon>Hyphomicrobiales</taxon>
        <taxon>Nitrobacteraceae</taxon>
        <taxon>Bradyrhizobium</taxon>
    </lineage>
</organism>
<comment type="caution">
    <text evidence="1">The sequence shown here is derived from an EMBL/GenBank/DDBJ whole genome shotgun (WGS) entry which is preliminary data.</text>
</comment>
<dbReference type="RefSeq" id="WP_197960299.1">
    <property type="nucleotide sequence ID" value="NZ_JACCHP010000008.1"/>
</dbReference>
<evidence type="ECO:0000313" key="2">
    <source>
        <dbReference type="Proteomes" id="UP000807370"/>
    </source>
</evidence>
<protein>
    <submittedName>
        <fullName evidence="1">Uncharacterized protein</fullName>
    </submittedName>
</protein>
<reference evidence="1 2" key="1">
    <citation type="submission" date="2020-07" db="EMBL/GenBank/DDBJ databases">
        <title>Bradyrhizobium diversity isolated from nodules of indigenous legumes of Western Australia.</title>
        <authorList>
            <person name="Klepa M.S."/>
        </authorList>
    </citation>
    <scope>NUCLEOTIDE SEQUENCE [LARGE SCALE GENOMIC DNA]</scope>
    <source>
        <strain evidence="1 2">CNPSo 4010</strain>
    </source>
</reference>
<dbReference type="EMBL" id="JACCHP010000008">
    <property type="protein sequence ID" value="MBH5399040.1"/>
    <property type="molecule type" value="Genomic_DNA"/>
</dbReference>
<sequence>MNRSGNAQFRYDDPFEGIASGSAVAEYDIVVGPVVRYLRDVVTDRSVRLLANFIGTSHLEDASESDSDESDHVYDVLAAVRVPLQRRHEHHHLKEAAHLMLPPRTGSFAPRQRTSEVSLLSNAWGHLRRASPMAGGSLIDLRQCCGQLKLGADLVTGASE</sequence>
<accession>A0ABS0PPK1</accession>
<dbReference type="Proteomes" id="UP000807370">
    <property type="component" value="Unassembled WGS sequence"/>
</dbReference>